<dbReference type="RefSeq" id="WP_115084384.1">
    <property type="nucleotide sequence ID" value="NZ_UGTP01000005.1"/>
</dbReference>
<dbReference type="GeneID" id="78572195"/>
<organism evidence="1 2">
    <name type="scientific">Prevotella pallens</name>
    <dbReference type="NCBI Taxonomy" id="60133"/>
    <lineage>
        <taxon>Bacteria</taxon>
        <taxon>Pseudomonadati</taxon>
        <taxon>Bacteroidota</taxon>
        <taxon>Bacteroidia</taxon>
        <taxon>Bacteroidales</taxon>
        <taxon>Prevotellaceae</taxon>
        <taxon>Prevotella</taxon>
    </lineage>
</organism>
<evidence type="ECO:0000313" key="1">
    <source>
        <dbReference type="EMBL" id="SUC38102.1"/>
    </source>
</evidence>
<gene>
    <name evidence="1" type="ORF">NCTC13043_02602</name>
</gene>
<reference evidence="1 2" key="1">
    <citation type="submission" date="2018-06" db="EMBL/GenBank/DDBJ databases">
        <authorList>
            <consortium name="Pathogen Informatics"/>
            <person name="Doyle S."/>
        </authorList>
    </citation>
    <scope>NUCLEOTIDE SEQUENCE [LARGE SCALE GENOMIC DNA]</scope>
    <source>
        <strain evidence="1 2">NCTC13043</strain>
    </source>
</reference>
<sequence>MSIKIPTVPSNGFQNVIYKYDNGDTFTLVQGAVSRKIGDKVEIIPGSGLFAPVTEVNATGQLKSVTKKSQND</sequence>
<dbReference type="EMBL" id="UGTP01000005">
    <property type="protein sequence ID" value="SUC38102.1"/>
    <property type="molecule type" value="Genomic_DNA"/>
</dbReference>
<accession>A0A379GB07</accession>
<name>A0A379GB07_9BACT</name>
<protein>
    <submittedName>
        <fullName evidence="1">Uncharacterized protein</fullName>
    </submittedName>
</protein>
<proteinExistence type="predicted"/>
<dbReference type="Proteomes" id="UP000254235">
    <property type="component" value="Unassembled WGS sequence"/>
</dbReference>
<dbReference type="AlphaFoldDB" id="A0A379GB07"/>
<evidence type="ECO:0000313" key="2">
    <source>
        <dbReference type="Proteomes" id="UP000254235"/>
    </source>
</evidence>